<evidence type="ECO:0000259" key="6">
    <source>
        <dbReference type="PROSITE" id="PS51898"/>
    </source>
</evidence>
<evidence type="ECO:0000259" key="7">
    <source>
        <dbReference type="PROSITE" id="PS51900"/>
    </source>
</evidence>
<dbReference type="PROSITE" id="PS51900">
    <property type="entry name" value="CB"/>
    <property type="match status" value="1"/>
</dbReference>
<keyword evidence="3 5" id="KW-0238">DNA-binding</keyword>
<reference evidence="8 9" key="1">
    <citation type="submission" date="2017-02" db="EMBL/GenBank/DDBJ databases">
        <authorList>
            <person name="Peterson S.W."/>
        </authorList>
    </citation>
    <scope>NUCLEOTIDE SEQUENCE [LARGE SCALE GENOMIC DNA]</scope>
    <source>
        <strain evidence="8 9">ATCC 700028</strain>
    </source>
</reference>
<evidence type="ECO:0000256" key="3">
    <source>
        <dbReference type="ARBA" id="ARBA00023125"/>
    </source>
</evidence>
<keyword evidence="2" id="KW-0229">DNA integration</keyword>
<dbReference type="GO" id="GO:0006310">
    <property type="term" value="P:DNA recombination"/>
    <property type="evidence" value="ECO:0007669"/>
    <property type="project" value="UniProtKB-KW"/>
</dbReference>
<dbReference type="InterPro" id="IPR028259">
    <property type="entry name" value="AP2-like_int_N"/>
</dbReference>
<dbReference type="InterPro" id="IPR004107">
    <property type="entry name" value="Integrase_SAM-like_N"/>
</dbReference>
<evidence type="ECO:0000256" key="1">
    <source>
        <dbReference type="ARBA" id="ARBA00008857"/>
    </source>
</evidence>
<dbReference type="OrthoDB" id="9785687at2"/>
<dbReference type="AlphaFoldDB" id="A0A1T4PWA0"/>
<sequence length="354" mass="41788">MAVIKDSNGTWSARFYINTNKGKIRKRKRGFPTKKSALEWEREFLLKDAYSLRMSFKSLYELYKDDMQIRLREHTNKTKEYIIENKILPFFGKMQVEEITPIIVRKWQAHIIKSKNPKNNSPYSQTYIKSIHNQLTAIFNYAVKFHDLKENPCHKAGTIGKKNAGEMDIWTIDEFNTFIKLIEHKPLNYTGFNILFWTGIRIGELLALTIKDFDPNKKIIKINKSYQRLNGRDVITEPKTPKSNRVIDIPDNLVELIEEYKQHIYEADPNTRLFNCTKFLFENDMKIYSEKANLKKIRIHDLRHSHASFLINNNVNVLAIANRLGHEKIETTLNIYSHLYRESNNFMIDILNKA</sequence>
<dbReference type="Pfam" id="PF14657">
    <property type="entry name" value="Arm-DNA-bind_4"/>
    <property type="match status" value="1"/>
</dbReference>
<evidence type="ECO:0000313" key="8">
    <source>
        <dbReference type="EMBL" id="SJZ95793.1"/>
    </source>
</evidence>
<dbReference type="CDD" id="cd01189">
    <property type="entry name" value="INT_ICEBs1_C_like"/>
    <property type="match status" value="1"/>
</dbReference>
<evidence type="ECO:0000313" key="9">
    <source>
        <dbReference type="Proteomes" id="UP000191153"/>
    </source>
</evidence>
<protein>
    <submittedName>
        <fullName evidence="8">AP2-like DNA-binding integrase domain-containing protein</fullName>
    </submittedName>
</protein>
<keyword evidence="4" id="KW-0233">DNA recombination</keyword>
<dbReference type="PANTHER" id="PTHR30349">
    <property type="entry name" value="PHAGE INTEGRASE-RELATED"/>
    <property type="match status" value="1"/>
</dbReference>
<dbReference type="InterPro" id="IPR050090">
    <property type="entry name" value="Tyrosine_recombinase_XerCD"/>
</dbReference>
<dbReference type="InterPro" id="IPR011010">
    <property type="entry name" value="DNA_brk_join_enz"/>
</dbReference>
<feature type="domain" description="Tyr recombinase" evidence="6">
    <location>
        <begin position="165"/>
        <end position="349"/>
    </location>
</feature>
<dbReference type="SUPFAM" id="SSF56349">
    <property type="entry name" value="DNA breaking-rejoining enzymes"/>
    <property type="match status" value="1"/>
</dbReference>
<dbReference type="Gene3D" id="1.10.150.130">
    <property type="match status" value="1"/>
</dbReference>
<name>A0A1T4PWA0_9FUSO</name>
<accession>A0A1T4PWA0</accession>
<dbReference type="GO" id="GO:0015074">
    <property type="term" value="P:DNA integration"/>
    <property type="evidence" value="ECO:0007669"/>
    <property type="project" value="UniProtKB-KW"/>
</dbReference>
<organism evidence="8 9">
    <name type="scientific">Cetobacterium ceti</name>
    <dbReference type="NCBI Taxonomy" id="180163"/>
    <lineage>
        <taxon>Bacteria</taxon>
        <taxon>Fusobacteriati</taxon>
        <taxon>Fusobacteriota</taxon>
        <taxon>Fusobacteriia</taxon>
        <taxon>Fusobacteriales</taxon>
        <taxon>Fusobacteriaceae</taxon>
        <taxon>Cetobacterium</taxon>
    </lineage>
</organism>
<comment type="similarity">
    <text evidence="1">Belongs to the 'phage' integrase family.</text>
</comment>
<dbReference type="PROSITE" id="PS51898">
    <property type="entry name" value="TYR_RECOMBINASE"/>
    <property type="match status" value="1"/>
</dbReference>
<dbReference type="InterPro" id="IPR010998">
    <property type="entry name" value="Integrase_recombinase_N"/>
</dbReference>
<feature type="domain" description="Core-binding (CB)" evidence="7">
    <location>
        <begin position="54"/>
        <end position="143"/>
    </location>
</feature>
<dbReference type="InterPro" id="IPR002104">
    <property type="entry name" value="Integrase_catalytic"/>
</dbReference>
<dbReference type="Gene3D" id="1.10.443.10">
    <property type="entry name" value="Intergrase catalytic core"/>
    <property type="match status" value="1"/>
</dbReference>
<proteinExistence type="inferred from homology"/>
<dbReference type="Pfam" id="PF14659">
    <property type="entry name" value="Phage_int_SAM_3"/>
    <property type="match status" value="1"/>
</dbReference>
<keyword evidence="9" id="KW-1185">Reference proteome</keyword>
<dbReference type="GO" id="GO:0003677">
    <property type="term" value="F:DNA binding"/>
    <property type="evidence" value="ECO:0007669"/>
    <property type="project" value="UniProtKB-UniRule"/>
</dbReference>
<dbReference type="Proteomes" id="UP000191153">
    <property type="component" value="Unassembled WGS sequence"/>
</dbReference>
<evidence type="ECO:0000256" key="5">
    <source>
        <dbReference type="PROSITE-ProRule" id="PRU01248"/>
    </source>
</evidence>
<evidence type="ECO:0000256" key="2">
    <source>
        <dbReference type="ARBA" id="ARBA00022908"/>
    </source>
</evidence>
<dbReference type="STRING" id="180163.SAMN02745174_02078"/>
<evidence type="ECO:0000256" key="4">
    <source>
        <dbReference type="ARBA" id="ARBA00023172"/>
    </source>
</evidence>
<dbReference type="InterPro" id="IPR044068">
    <property type="entry name" value="CB"/>
</dbReference>
<gene>
    <name evidence="8" type="ORF">SAMN02745174_02078</name>
</gene>
<dbReference type="InterPro" id="IPR013762">
    <property type="entry name" value="Integrase-like_cat_sf"/>
</dbReference>
<dbReference type="RefSeq" id="WP_078694529.1">
    <property type="nucleotide sequence ID" value="NZ_FUWX01000016.1"/>
</dbReference>
<dbReference type="PANTHER" id="PTHR30349:SF64">
    <property type="entry name" value="PROPHAGE INTEGRASE INTD-RELATED"/>
    <property type="match status" value="1"/>
</dbReference>
<dbReference type="Pfam" id="PF00589">
    <property type="entry name" value="Phage_integrase"/>
    <property type="match status" value="1"/>
</dbReference>
<dbReference type="EMBL" id="FUWX01000016">
    <property type="protein sequence ID" value="SJZ95793.1"/>
    <property type="molecule type" value="Genomic_DNA"/>
</dbReference>